<dbReference type="GO" id="GO:0005634">
    <property type="term" value="C:nucleus"/>
    <property type="evidence" value="ECO:0007669"/>
    <property type="project" value="TreeGrafter"/>
</dbReference>
<feature type="region of interest" description="Disordered" evidence="1">
    <location>
        <begin position="919"/>
        <end position="945"/>
    </location>
</feature>
<organism evidence="4 5">
    <name type="scientific">Ascoidea rubescens DSM 1968</name>
    <dbReference type="NCBI Taxonomy" id="1344418"/>
    <lineage>
        <taxon>Eukaryota</taxon>
        <taxon>Fungi</taxon>
        <taxon>Dikarya</taxon>
        <taxon>Ascomycota</taxon>
        <taxon>Saccharomycotina</taxon>
        <taxon>Saccharomycetes</taxon>
        <taxon>Ascoideaceae</taxon>
        <taxon>Ascoidea</taxon>
    </lineage>
</organism>
<dbReference type="GO" id="GO:0008409">
    <property type="term" value="F:5'-3' exonuclease activity"/>
    <property type="evidence" value="ECO:0007669"/>
    <property type="project" value="TreeGrafter"/>
</dbReference>
<dbReference type="EMBL" id="KV454478">
    <property type="protein sequence ID" value="ODV62054.1"/>
    <property type="molecule type" value="Genomic_DNA"/>
</dbReference>
<dbReference type="PANTHER" id="PTHR11081:SF72">
    <property type="entry name" value="HOLLIDAY JUNCTION RESOLVASE YEN1"/>
    <property type="match status" value="1"/>
</dbReference>
<evidence type="ECO:0000259" key="2">
    <source>
        <dbReference type="SMART" id="SM00484"/>
    </source>
</evidence>
<evidence type="ECO:0000259" key="3">
    <source>
        <dbReference type="SMART" id="SM00485"/>
    </source>
</evidence>
<dbReference type="GO" id="GO:0017108">
    <property type="term" value="F:5'-flap endonuclease activity"/>
    <property type="evidence" value="ECO:0007669"/>
    <property type="project" value="TreeGrafter"/>
</dbReference>
<dbReference type="GeneID" id="30962798"/>
<dbReference type="InParanoid" id="A0A1D2VKB0"/>
<accession>A0A1D2VKB0</accession>
<dbReference type="PRINTS" id="PR00853">
    <property type="entry name" value="XPGRADSUPER"/>
</dbReference>
<evidence type="ECO:0000256" key="1">
    <source>
        <dbReference type="SAM" id="MobiDB-lite"/>
    </source>
</evidence>
<sequence>MGVPDLWDSISTGFDKRIPFNVFISDFLQSNKRPLRVAIDAYGWIFEVSSFANSHATNTSNNAPPLNNNLSHNIQRTLQLFNSRIRLLLSLSISFVFVFDGKFKPKFKRNFTATNKDSILQNNINPNYDAEYIDFIQRIFLNPDLVLNMSNISINDIKNNNNNTITINKHLSLFNNYVLAIKKELINWNIPYIDAAGEAEAECARLQYLNIVDYIITNDSDVLIFGGTKILRNFSKFIEDKPPNATKIKNKIKKIPSSSFSFSSSSSSAFDLNSDLGSVTIDGDKNANEENLTKFHEEPDFWVTPVHIDNVELKTGFNRWRLLFLALLRGADYSSGVHNIGSARALRLSLIGTNFFKFFNQKSTAKSKTTKSKSKIKPKPKPKLNFPINKSNISTNNDQNFISDYAIPDFSLLLKNLYFNSITAPKETREANLKKFKEDLLSCLKAFSTEIFGRKVNFEGINLIGFPPDNIILLYFYPYLNHSTLFNFVSGSTNFAEFHSVNSNSNSKKNNLTFDDSLTNLFKDYVLNNANELILKTFTGISNSYPNFLGDSIFKYDKTSCKWNQIPSKINSTLFQPKSQIFNDWFGLPKFNSILQKISGLPLSRAFGSNNPREWTCKHLDQCYAVKNLNKYYSSSREFNLKNKPPIAIDMVKEINYPRKKINKKSFGDLNISLKVVRITYDKMKFFNNLLINLKKSSVEPDLKCNEDNDVNGNNHIINRDNKSSLNSTTRKNDFVWVSLAIVEYYCSDIVDLFRLLEKEKQLKEMNTKKIKKYPVQKTTLETLGFLSPKKYSSIQIVDFNNNKDISFAKSKIQQKSFKKLRSKNSLETSNFITDFFKPMASLSKKQTNKKVTISLLSDEDTTISNDSMDCFGEIQIIEKLKKTEKKNKNEKYLKDIIDLDVIDKLVFPIESSPYKNLVSDPEDIDSPLKKPPSHPITNSYQSNRKLEFNLNESTSFIEINSSKNESLEETDDDSSSIEILYDETNKNKSKDSKELQTPLVQLTKKSSSYKYFETHEKNSFSDTDSSFEKEMILKSPMKKKTSILVDIPVLDYKTPSKLNYSTRPFENLEMTSLKSIEKFSEVKNKVGYDHETCITITGSKPTHIRKLNFYVGDEHDNEDIQITINKKTTTDVSEKNNYKKVAFLDSLLEHTLSIGSDTT</sequence>
<evidence type="ECO:0000313" key="4">
    <source>
        <dbReference type="EMBL" id="ODV62054.1"/>
    </source>
</evidence>
<reference evidence="5" key="1">
    <citation type="submission" date="2016-05" db="EMBL/GenBank/DDBJ databases">
        <title>Comparative genomics of biotechnologically important yeasts.</title>
        <authorList>
            <consortium name="DOE Joint Genome Institute"/>
            <person name="Riley R."/>
            <person name="Haridas S."/>
            <person name="Wolfe K.H."/>
            <person name="Lopes M.R."/>
            <person name="Hittinger C.T."/>
            <person name="Goker M."/>
            <person name="Salamov A."/>
            <person name="Wisecaver J."/>
            <person name="Long T.M."/>
            <person name="Aerts A.L."/>
            <person name="Barry K."/>
            <person name="Choi C."/>
            <person name="Clum A."/>
            <person name="Coughlan A.Y."/>
            <person name="Deshpande S."/>
            <person name="Douglass A.P."/>
            <person name="Hanson S.J."/>
            <person name="Klenk H.-P."/>
            <person name="Labutti K."/>
            <person name="Lapidus A."/>
            <person name="Lindquist E."/>
            <person name="Lipzen A."/>
            <person name="Meier-Kolthoff J.P."/>
            <person name="Ohm R.A."/>
            <person name="Otillar R.P."/>
            <person name="Pangilinan J."/>
            <person name="Peng Y."/>
            <person name="Rokas A."/>
            <person name="Rosa C.A."/>
            <person name="Scheuner C."/>
            <person name="Sibirny A.A."/>
            <person name="Slot J.C."/>
            <person name="Stielow J.B."/>
            <person name="Sun H."/>
            <person name="Kurtzman C.P."/>
            <person name="Blackwell M."/>
            <person name="Grigoriev I.V."/>
            <person name="Jeffries T.W."/>
        </authorList>
    </citation>
    <scope>NUCLEOTIDE SEQUENCE [LARGE SCALE GENOMIC DNA]</scope>
    <source>
        <strain evidence="5">DSM 1968</strain>
    </source>
</reference>
<dbReference type="Gene3D" id="3.40.50.1010">
    <property type="entry name" value="5'-nuclease"/>
    <property type="match status" value="1"/>
</dbReference>
<name>A0A1D2VKB0_9ASCO</name>
<dbReference type="InterPro" id="IPR006085">
    <property type="entry name" value="XPG_DNA_repair_N"/>
</dbReference>
<dbReference type="OrthoDB" id="3981129at2759"/>
<gene>
    <name evidence="4" type="ORF">ASCRUDRAFT_140317</name>
</gene>
<dbReference type="SMART" id="SM00485">
    <property type="entry name" value="XPGN"/>
    <property type="match status" value="1"/>
</dbReference>
<feature type="domain" description="XPG N-terminal" evidence="3">
    <location>
        <begin position="1"/>
        <end position="124"/>
    </location>
</feature>
<evidence type="ECO:0008006" key="6">
    <source>
        <dbReference type="Google" id="ProtNLM"/>
    </source>
</evidence>
<dbReference type="SUPFAM" id="SSF88723">
    <property type="entry name" value="PIN domain-like"/>
    <property type="match status" value="1"/>
</dbReference>
<dbReference type="InterPro" id="IPR006084">
    <property type="entry name" value="XPG/Rad2"/>
</dbReference>
<dbReference type="InterPro" id="IPR029060">
    <property type="entry name" value="PIN-like_dom_sf"/>
</dbReference>
<dbReference type="InterPro" id="IPR006086">
    <property type="entry name" value="XPG-I_dom"/>
</dbReference>
<dbReference type="PANTHER" id="PTHR11081">
    <property type="entry name" value="FLAP ENDONUCLEASE FAMILY MEMBER"/>
    <property type="match status" value="1"/>
</dbReference>
<protein>
    <recommendedName>
        <fullName evidence="6">XPG-I domain-containing protein</fullName>
    </recommendedName>
</protein>
<dbReference type="STRING" id="1344418.A0A1D2VKB0"/>
<dbReference type="Proteomes" id="UP000095038">
    <property type="component" value="Unassembled WGS sequence"/>
</dbReference>
<dbReference type="RefSeq" id="XP_020048361.1">
    <property type="nucleotide sequence ID" value="XM_020189162.1"/>
</dbReference>
<feature type="domain" description="XPG-I" evidence="2">
    <location>
        <begin position="186"/>
        <end position="254"/>
    </location>
</feature>
<evidence type="ECO:0000313" key="5">
    <source>
        <dbReference type="Proteomes" id="UP000095038"/>
    </source>
</evidence>
<dbReference type="Pfam" id="PF00867">
    <property type="entry name" value="XPG_I"/>
    <property type="match status" value="1"/>
</dbReference>
<dbReference type="GO" id="GO:0005737">
    <property type="term" value="C:cytoplasm"/>
    <property type="evidence" value="ECO:0007669"/>
    <property type="project" value="TreeGrafter"/>
</dbReference>
<dbReference type="SMART" id="SM00484">
    <property type="entry name" value="XPGI"/>
    <property type="match status" value="1"/>
</dbReference>
<keyword evidence="5" id="KW-1185">Reference proteome</keyword>
<proteinExistence type="predicted"/>
<dbReference type="AlphaFoldDB" id="A0A1D2VKB0"/>
<dbReference type="GO" id="GO:0006974">
    <property type="term" value="P:DNA damage response"/>
    <property type="evidence" value="ECO:0007669"/>
    <property type="project" value="UniProtKB-ARBA"/>
</dbReference>